<accession>A0ABV9T0E9</accession>
<dbReference type="RefSeq" id="WP_377064028.1">
    <property type="nucleotide sequence ID" value="NZ_JBHSJJ010000004.1"/>
</dbReference>
<organism evidence="3 4">
    <name type="scientific">Negadavirga shengliensis</name>
    <dbReference type="NCBI Taxonomy" id="1389218"/>
    <lineage>
        <taxon>Bacteria</taxon>
        <taxon>Pseudomonadati</taxon>
        <taxon>Bacteroidota</taxon>
        <taxon>Cytophagia</taxon>
        <taxon>Cytophagales</taxon>
        <taxon>Cyclobacteriaceae</taxon>
        <taxon>Negadavirga</taxon>
    </lineage>
</organism>
<sequence>MKKLIVLAFMMLASIGWSNVYAQDEAEEEVTEEEMMKFAVMEDSVMAFYEQKNEELIDMIRNNEVIDGAARYNEIKAAWDDEEKMAEIEVTEEEKAAYEEILAFMGSLSDEVRELKIDLIKNDEVIGVATYNKVNKAIKENPEVKEKVDSLMAELKEKRGGDDEEAGPDTGE</sequence>
<gene>
    <name evidence="3" type="ORF">ACFPFU_09975</name>
</gene>
<feature type="compositionally biased region" description="Acidic residues" evidence="1">
    <location>
        <begin position="162"/>
        <end position="172"/>
    </location>
</feature>
<reference evidence="4" key="1">
    <citation type="journal article" date="2019" name="Int. J. Syst. Evol. Microbiol.">
        <title>The Global Catalogue of Microorganisms (GCM) 10K type strain sequencing project: providing services to taxonomists for standard genome sequencing and annotation.</title>
        <authorList>
            <consortium name="The Broad Institute Genomics Platform"/>
            <consortium name="The Broad Institute Genome Sequencing Center for Infectious Disease"/>
            <person name="Wu L."/>
            <person name="Ma J."/>
        </authorList>
    </citation>
    <scope>NUCLEOTIDE SEQUENCE [LARGE SCALE GENOMIC DNA]</scope>
    <source>
        <strain evidence="4">CGMCC 4.7466</strain>
    </source>
</reference>
<dbReference type="Proteomes" id="UP001595818">
    <property type="component" value="Unassembled WGS sequence"/>
</dbReference>
<dbReference type="EMBL" id="JBHSJJ010000004">
    <property type="protein sequence ID" value="MFC4872016.1"/>
    <property type="molecule type" value="Genomic_DNA"/>
</dbReference>
<feature type="region of interest" description="Disordered" evidence="1">
    <location>
        <begin position="152"/>
        <end position="172"/>
    </location>
</feature>
<proteinExistence type="predicted"/>
<evidence type="ECO:0008006" key="5">
    <source>
        <dbReference type="Google" id="ProtNLM"/>
    </source>
</evidence>
<feature type="compositionally biased region" description="Basic and acidic residues" evidence="1">
    <location>
        <begin position="152"/>
        <end position="161"/>
    </location>
</feature>
<evidence type="ECO:0000256" key="1">
    <source>
        <dbReference type="SAM" id="MobiDB-lite"/>
    </source>
</evidence>
<feature type="signal peptide" evidence="2">
    <location>
        <begin position="1"/>
        <end position="22"/>
    </location>
</feature>
<evidence type="ECO:0000256" key="2">
    <source>
        <dbReference type="SAM" id="SignalP"/>
    </source>
</evidence>
<evidence type="ECO:0000313" key="4">
    <source>
        <dbReference type="Proteomes" id="UP001595818"/>
    </source>
</evidence>
<comment type="caution">
    <text evidence="3">The sequence shown here is derived from an EMBL/GenBank/DDBJ whole genome shotgun (WGS) entry which is preliminary data.</text>
</comment>
<evidence type="ECO:0000313" key="3">
    <source>
        <dbReference type="EMBL" id="MFC4872016.1"/>
    </source>
</evidence>
<keyword evidence="2" id="KW-0732">Signal</keyword>
<protein>
    <recommendedName>
        <fullName evidence="5">DUF4168 domain-containing protein</fullName>
    </recommendedName>
</protein>
<keyword evidence="4" id="KW-1185">Reference proteome</keyword>
<feature type="chain" id="PRO_5045496022" description="DUF4168 domain-containing protein" evidence="2">
    <location>
        <begin position="23"/>
        <end position="172"/>
    </location>
</feature>
<name>A0ABV9T0E9_9BACT</name>